<proteinExistence type="predicted"/>
<dbReference type="Gene3D" id="3.30.750.24">
    <property type="entry name" value="STAS domain"/>
    <property type="match status" value="1"/>
</dbReference>
<dbReference type="InterPro" id="IPR036513">
    <property type="entry name" value="STAS_dom_sf"/>
</dbReference>
<gene>
    <name evidence="1" type="ORF">GCM10010446_64120</name>
</gene>
<protein>
    <recommendedName>
        <fullName evidence="3">STAS domain-containing protein</fullName>
    </recommendedName>
</protein>
<evidence type="ECO:0008006" key="3">
    <source>
        <dbReference type="Google" id="ProtNLM"/>
    </source>
</evidence>
<sequence length="150" mass="16323">MGMTVVRERPVPQACLLEPTLLFPYYRLDVDRLVIEVHDVIDFGEQDAAESELRALISGSGARTVIVDVHTPLVTAVAVNVLLRVRQVARHGGAVLAVVARRPLARKVFRIAGVYRFLLVTATLSGAVACARGCRPVSRQPSRRDQDVGG</sequence>
<dbReference type="EMBL" id="BAAAUD010000096">
    <property type="protein sequence ID" value="GAA2970300.1"/>
    <property type="molecule type" value="Genomic_DNA"/>
</dbReference>
<name>A0ABP6K7G9_9ACTN</name>
<accession>A0ABP6K7G9</accession>
<evidence type="ECO:0000313" key="2">
    <source>
        <dbReference type="Proteomes" id="UP001500403"/>
    </source>
</evidence>
<comment type="caution">
    <text evidence="1">The sequence shown here is derived from an EMBL/GenBank/DDBJ whole genome shotgun (WGS) entry which is preliminary data.</text>
</comment>
<dbReference type="Proteomes" id="UP001500403">
    <property type="component" value="Unassembled WGS sequence"/>
</dbReference>
<organism evidence="1 2">
    <name type="scientific">Streptomyces enissocaesilis</name>
    <dbReference type="NCBI Taxonomy" id="332589"/>
    <lineage>
        <taxon>Bacteria</taxon>
        <taxon>Bacillati</taxon>
        <taxon>Actinomycetota</taxon>
        <taxon>Actinomycetes</taxon>
        <taxon>Kitasatosporales</taxon>
        <taxon>Streptomycetaceae</taxon>
        <taxon>Streptomyces</taxon>
        <taxon>Streptomyces rochei group</taxon>
    </lineage>
</organism>
<reference evidence="2" key="1">
    <citation type="journal article" date="2019" name="Int. J. Syst. Evol. Microbiol.">
        <title>The Global Catalogue of Microorganisms (GCM) 10K type strain sequencing project: providing services to taxonomists for standard genome sequencing and annotation.</title>
        <authorList>
            <consortium name="The Broad Institute Genomics Platform"/>
            <consortium name="The Broad Institute Genome Sequencing Center for Infectious Disease"/>
            <person name="Wu L."/>
            <person name="Ma J."/>
        </authorList>
    </citation>
    <scope>NUCLEOTIDE SEQUENCE [LARGE SCALE GENOMIC DNA]</scope>
    <source>
        <strain evidence="2">JCM 9088</strain>
    </source>
</reference>
<dbReference type="SUPFAM" id="SSF52091">
    <property type="entry name" value="SpoIIaa-like"/>
    <property type="match status" value="1"/>
</dbReference>
<evidence type="ECO:0000313" key="1">
    <source>
        <dbReference type="EMBL" id="GAA2970300.1"/>
    </source>
</evidence>
<keyword evidence="2" id="KW-1185">Reference proteome</keyword>